<dbReference type="PROSITE" id="PS00687">
    <property type="entry name" value="ALDEHYDE_DEHYDR_GLU"/>
    <property type="match status" value="1"/>
</dbReference>
<dbReference type="Gene3D" id="3.40.605.10">
    <property type="entry name" value="Aldehyde Dehydrogenase, Chain A, domain 1"/>
    <property type="match status" value="1"/>
</dbReference>
<dbReference type="InterPro" id="IPR015590">
    <property type="entry name" value="Aldehyde_DH_dom"/>
</dbReference>
<comment type="catalytic activity">
    <reaction evidence="4">
        <text>an aldehyde + NAD(+) + H2O = a carboxylate + NADH + 2 H(+)</text>
        <dbReference type="Rhea" id="RHEA:16185"/>
        <dbReference type="ChEBI" id="CHEBI:15377"/>
        <dbReference type="ChEBI" id="CHEBI:15378"/>
        <dbReference type="ChEBI" id="CHEBI:17478"/>
        <dbReference type="ChEBI" id="CHEBI:29067"/>
        <dbReference type="ChEBI" id="CHEBI:57540"/>
        <dbReference type="ChEBI" id="CHEBI:57945"/>
        <dbReference type="EC" id="1.2.1.3"/>
    </reaction>
</comment>
<comment type="similarity">
    <text evidence="1 6">Belongs to the aldehyde dehydrogenase family.</text>
</comment>
<evidence type="ECO:0000256" key="5">
    <source>
        <dbReference type="PROSITE-ProRule" id="PRU10007"/>
    </source>
</evidence>
<evidence type="ECO:0000256" key="2">
    <source>
        <dbReference type="ARBA" id="ARBA00023002"/>
    </source>
</evidence>
<sequence>MWQGNYSKLFIDGEWTAPSTSETVAVISPYTEEPIAHVAVGTRADIDAAAQAARRAFDTGPWPRMPLTERLAILRRLVDLLEANEQTMAELVTSEMGCPITQSIGIQAQRPRAILASAIDMAGDYPFDVVRDAPTGRARVTREAVGVVAAIVPWNAPHLITMMKLAPALITGCTVVLKPSPETPLDAYLFADLAQQAGLPNGVLNVVTAHRDVSEYLVTHPAIDKVSFTGSTGAGRRVGALCGELVRRCTLELGGKSAAIILDDADVDAAVRYLVNAGYRNTGQVCSAKTRVVVPRGLAKDLVDGLAAAVAPLPVGDPFDPTTEFGPLVTARHRDRVEGYLAAGLAEGARAALGGGRPGALNRGWFVEPTLFTGVQRDMQIAQEEIFGPVLSVLEYDDEDDAIAIANDSQYGLNGAIFSADVDHAVALADRIRTGTVEINGNPVGLAAPVGGFKTSGIGRELGPEGFDPFTELKSVGLPR</sequence>
<dbReference type="InterPro" id="IPR016161">
    <property type="entry name" value="Ald_DH/histidinol_DH"/>
</dbReference>
<dbReference type="PROSITE" id="PS00070">
    <property type="entry name" value="ALDEHYDE_DEHYDR_CYS"/>
    <property type="match status" value="1"/>
</dbReference>
<evidence type="ECO:0000256" key="4">
    <source>
        <dbReference type="ARBA" id="ARBA00049194"/>
    </source>
</evidence>
<dbReference type="RefSeq" id="WP_170195731.1">
    <property type="nucleotide sequence ID" value="NZ_JABBNB010000021.1"/>
</dbReference>
<dbReference type="FunFam" id="3.40.605.10:FF:000007">
    <property type="entry name" value="NAD/NADP-dependent betaine aldehyde dehydrogenase"/>
    <property type="match status" value="1"/>
</dbReference>
<dbReference type="PANTHER" id="PTHR42804:SF1">
    <property type="entry name" value="ALDEHYDE DEHYDROGENASE-RELATED"/>
    <property type="match status" value="1"/>
</dbReference>
<dbReference type="InterPro" id="IPR016162">
    <property type="entry name" value="Ald_DH_N"/>
</dbReference>
<evidence type="ECO:0000256" key="6">
    <source>
        <dbReference type="RuleBase" id="RU003345"/>
    </source>
</evidence>
<organism evidence="8 9">
    <name type="scientific">Gordonia asplenii</name>
    <dbReference type="NCBI Taxonomy" id="2725283"/>
    <lineage>
        <taxon>Bacteria</taxon>
        <taxon>Bacillati</taxon>
        <taxon>Actinomycetota</taxon>
        <taxon>Actinomycetes</taxon>
        <taxon>Mycobacteriales</taxon>
        <taxon>Gordoniaceae</taxon>
        <taxon>Gordonia</taxon>
    </lineage>
</organism>
<accession>A0A848KYA9</accession>
<dbReference type="CDD" id="cd07139">
    <property type="entry name" value="ALDH_AldA-Rv0768"/>
    <property type="match status" value="1"/>
</dbReference>
<dbReference type="FunFam" id="3.40.309.10:FF:000012">
    <property type="entry name" value="Betaine aldehyde dehydrogenase"/>
    <property type="match status" value="1"/>
</dbReference>
<name>A0A848KYA9_9ACTN</name>
<evidence type="ECO:0000313" key="9">
    <source>
        <dbReference type="Proteomes" id="UP000550729"/>
    </source>
</evidence>
<dbReference type="GO" id="GO:0004029">
    <property type="term" value="F:aldehyde dehydrogenase (NAD+) activity"/>
    <property type="evidence" value="ECO:0007669"/>
    <property type="project" value="UniProtKB-EC"/>
</dbReference>
<dbReference type="EMBL" id="JABBNB010000021">
    <property type="protein sequence ID" value="NMO03222.1"/>
    <property type="molecule type" value="Genomic_DNA"/>
</dbReference>
<dbReference type="AlphaFoldDB" id="A0A848KYA9"/>
<dbReference type="Proteomes" id="UP000550729">
    <property type="component" value="Unassembled WGS sequence"/>
</dbReference>
<reference evidence="8 9" key="1">
    <citation type="submission" date="2020-04" db="EMBL/GenBank/DDBJ databases">
        <title>Gordonia sp. nov. TBRC 11910.</title>
        <authorList>
            <person name="Suriyachadkun C."/>
        </authorList>
    </citation>
    <scope>NUCLEOTIDE SEQUENCE [LARGE SCALE GENOMIC DNA]</scope>
    <source>
        <strain evidence="8 9">TBRC 11910</strain>
    </source>
</reference>
<dbReference type="Pfam" id="PF00171">
    <property type="entry name" value="Aldedh"/>
    <property type="match status" value="1"/>
</dbReference>
<dbReference type="SUPFAM" id="SSF53720">
    <property type="entry name" value="ALDH-like"/>
    <property type="match status" value="1"/>
</dbReference>
<dbReference type="InterPro" id="IPR016163">
    <property type="entry name" value="Ald_DH_C"/>
</dbReference>
<proteinExistence type="inferred from homology"/>
<keyword evidence="2 6" id="KW-0560">Oxidoreductase</keyword>
<evidence type="ECO:0000313" key="8">
    <source>
        <dbReference type="EMBL" id="NMO03222.1"/>
    </source>
</evidence>
<dbReference type="EC" id="1.2.1.3" evidence="3"/>
<feature type="active site" evidence="5">
    <location>
        <position position="252"/>
    </location>
</feature>
<dbReference type="InterPro" id="IPR016160">
    <property type="entry name" value="Ald_DH_CS_CYS"/>
</dbReference>
<evidence type="ECO:0000259" key="7">
    <source>
        <dbReference type="Pfam" id="PF00171"/>
    </source>
</evidence>
<evidence type="ECO:0000256" key="3">
    <source>
        <dbReference type="ARBA" id="ARBA00024226"/>
    </source>
</evidence>
<dbReference type="PANTHER" id="PTHR42804">
    <property type="entry name" value="ALDEHYDE DEHYDROGENASE"/>
    <property type="match status" value="1"/>
</dbReference>
<dbReference type="Gene3D" id="3.40.309.10">
    <property type="entry name" value="Aldehyde Dehydrogenase, Chain A, domain 2"/>
    <property type="match status" value="1"/>
</dbReference>
<feature type="domain" description="Aldehyde dehydrogenase" evidence="7">
    <location>
        <begin position="15"/>
        <end position="476"/>
    </location>
</feature>
<keyword evidence="9" id="KW-1185">Reference proteome</keyword>
<protein>
    <recommendedName>
        <fullName evidence="3">aldehyde dehydrogenase (NAD(+))</fullName>
        <ecNumber evidence="3">1.2.1.3</ecNumber>
    </recommendedName>
</protein>
<dbReference type="InterPro" id="IPR029510">
    <property type="entry name" value="Ald_DH_CS_GLU"/>
</dbReference>
<evidence type="ECO:0000256" key="1">
    <source>
        <dbReference type="ARBA" id="ARBA00009986"/>
    </source>
</evidence>
<comment type="caution">
    <text evidence="8">The sequence shown here is derived from an EMBL/GenBank/DDBJ whole genome shotgun (WGS) entry which is preliminary data.</text>
</comment>
<gene>
    <name evidence="8" type="ORF">HH308_18570</name>
</gene>